<dbReference type="OrthoDB" id="4258344at2"/>
<dbReference type="Pfam" id="PF08808">
    <property type="entry name" value="RES"/>
    <property type="match status" value="1"/>
</dbReference>
<evidence type="ECO:0000313" key="2">
    <source>
        <dbReference type="EMBL" id="ARZ72452.1"/>
    </source>
</evidence>
<dbReference type="InterPro" id="IPR014914">
    <property type="entry name" value="RES_dom"/>
</dbReference>
<dbReference type="KEGG" id="salj:SMD11_6876"/>
<organism evidence="2 3">
    <name type="scientific">Streptomyces albireticuli</name>
    <dbReference type="NCBI Taxonomy" id="1940"/>
    <lineage>
        <taxon>Bacteria</taxon>
        <taxon>Bacillati</taxon>
        <taxon>Actinomycetota</taxon>
        <taxon>Actinomycetes</taxon>
        <taxon>Kitasatosporales</taxon>
        <taxon>Streptomycetaceae</taxon>
        <taxon>Streptomyces</taxon>
    </lineage>
</organism>
<protein>
    <recommendedName>
        <fullName evidence="1">RES domain-containing protein</fullName>
    </recommendedName>
</protein>
<dbReference type="Proteomes" id="UP000195755">
    <property type="component" value="Chromosome"/>
</dbReference>
<gene>
    <name evidence="2" type="ORF">SMD11_6876</name>
</gene>
<dbReference type="AlphaFoldDB" id="A0A1Z2LDU7"/>
<sequence length="219" mass="24816">MARQIPPTGIPMEPLTHPLPAGTRLWRLHLDDYEAAEFNPRLAHEFFRGSRFDATEKDPYPYLYAALDPVTALSEVLLRSVDFDDATGTRLVPWAQASRYRLSVLRTTAELSLVDLTTAEGLAAVWQDAWLVDCEEEDYDKTRYWARLIREHCAGADGLLWQSKRCRPRTALQLFGDRCGHGPLRAEPGVTLRLDAEDDVREVNAMLEPLRARISVPEG</sequence>
<dbReference type="RefSeq" id="WP_087930063.1">
    <property type="nucleotide sequence ID" value="NZ_CP021744.1"/>
</dbReference>
<accession>A0A1Z2LDU7</accession>
<name>A0A1Z2LDU7_9ACTN</name>
<evidence type="ECO:0000313" key="3">
    <source>
        <dbReference type="Proteomes" id="UP000195755"/>
    </source>
</evidence>
<feature type="domain" description="RES" evidence="1">
    <location>
        <begin position="38"/>
        <end position="186"/>
    </location>
</feature>
<reference evidence="2 3" key="1">
    <citation type="submission" date="2017-06" db="EMBL/GenBank/DDBJ databases">
        <title>Streptomyces albireticuli Genome sequencing and assembly.</title>
        <authorList>
            <person name="Wang Y."/>
            <person name="Du B."/>
            <person name="Ding Y."/>
            <person name="Liu H."/>
            <person name="Hou Q."/>
            <person name="Liu K."/>
            <person name="Yao L."/>
            <person name="Wang C."/>
        </authorList>
    </citation>
    <scope>NUCLEOTIDE SEQUENCE [LARGE SCALE GENOMIC DNA]</scope>
    <source>
        <strain evidence="2 3">MDJK11</strain>
    </source>
</reference>
<proteinExistence type="predicted"/>
<dbReference type="SMART" id="SM00953">
    <property type="entry name" value="RES"/>
    <property type="match status" value="1"/>
</dbReference>
<evidence type="ECO:0000259" key="1">
    <source>
        <dbReference type="SMART" id="SM00953"/>
    </source>
</evidence>
<dbReference type="EMBL" id="CP021744">
    <property type="protein sequence ID" value="ARZ72452.1"/>
    <property type="molecule type" value="Genomic_DNA"/>
</dbReference>